<proteinExistence type="predicted"/>
<organism evidence="2 3">
    <name type="scientific">Reichenbachiella ulvae</name>
    <dbReference type="NCBI Taxonomy" id="2980104"/>
    <lineage>
        <taxon>Bacteria</taxon>
        <taxon>Pseudomonadati</taxon>
        <taxon>Bacteroidota</taxon>
        <taxon>Cytophagia</taxon>
        <taxon>Cytophagales</taxon>
        <taxon>Reichenbachiellaceae</taxon>
        <taxon>Reichenbachiella</taxon>
    </lineage>
</organism>
<keyword evidence="1" id="KW-0732">Signal</keyword>
<gene>
    <name evidence="2" type="ORF">N7U62_21595</name>
</gene>
<protein>
    <recommendedName>
        <fullName evidence="4">Glycosyl hydrolases family 2, sugar binding domain</fullName>
    </recommendedName>
</protein>
<dbReference type="EMBL" id="JAOYOD010000001">
    <property type="protein sequence ID" value="MCV9389274.1"/>
    <property type="molecule type" value="Genomic_DNA"/>
</dbReference>
<feature type="signal peptide" evidence="1">
    <location>
        <begin position="1"/>
        <end position="19"/>
    </location>
</feature>
<keyword evidence="3" id="KW-1185">Reference proteome</keyword>
<evidence type="ECO:0008006" key="4">
    <source>
        <dbReference type="Google" id="ProtNLM"/>
    </source>
</evidence>
<evidence type="ECO:0000313" key="2">
    <source>
        <dbReference type="EMBL" id="MCV9389274.1"/>
    </source>
</evidence>
<name>A0ABT3D0D1_9BACT</name>
<dbReference type="RefSeq" id="WP_264140197.1">
    <property type="nucleotide sequence ID" value="NZ_JAOYOD010000001.1"/>
</dbReference>
<comment type="caution">
    <text evidence="2">The sequence shown here is derived from an EMBL/GenBank/DDBJ whole genome shotgun (WGS) entry which is preliminary data.</text>
</comment>
<accession>A0ABT3D0D1</accession>
<feature type="chain" id="PRO_5045721212" description="Glycosyl hydrolases family 2, sugar binding domain" evidence="1">
    <location>
        <begin position="20"/>
        <end position="459"/>
    </location>
</feature>
<dbReference type="Proteomes" id="UP001300692">
    <property type="component" value="Unassembled WGS sequence"/>
</dbReference>
<sequence>MKQFIFFLSLFIMPSLMLADVSIESAYGYQNCIKISNKTTVVIINPTVGARVLEYSINGQNIIQVDSAQFGWTYQGTPPPNQHLSGGRLDIGPSKFRANSRLHWFARWNYEIKDDFTVKLTSPEDTIHGVQLSRIFQLDKRSSQLIITQKIKNISSEKARWAHWSRTFVKSGGTAIMPINPNSKYPKGFAIYGTNKQVFFNPKEEENVKIINGNLHVTGPFSQKKIDMDLSMGRVEYQVDDLMFRKRFDVNPDWVYGDITGANFSLWYNGMDMVEIEPIGPWEWVDPQREISYKEEWTLVQLPATAKNKSKTIPAEAFSYPVEGYAPAYYDKGRQALAVNSIKYPDTPAAAKWIFTQSTGKYDLSLTTLLETDGESEYELWVNNRLIGKVKNKESKTDYQPYETRWEDIELEYGDNIRVTFLANTNGKIPEGEGAALSRGRWTQVTITSYKWSTLFKGH</sequence>
<reference evidence="2 3" key="1">
    <citation type="submission" date="2022-10" db="EMBL/GenBank/DDBJ databases">
        <title>Comparative genomics and taxonomic characterization of three novel marine species of genus Reichenbachiella exhibiting antioxidant and polysaccharide degradation activities.</title>
        <authorList>
            <person name="Muhammad N."/>
            <person name="Lee Y.-J."/>
            <person name="Ko J."/>
            <person name="Kim S.-G."/>
        </authorList>
    </citation>
    <scope>NUCLEOTIDE SEQUENCE [LARGE SCALE GENOMIC DNA]</scope>
    <source>
        <strain evidence="2 3">ABR2-5</strain>
    </source>
</reference>
<evidence type="ECO:0000313" key="3">
    <source>
        <dbReference type="Proteomes" id="UP001300692"/>
    </source>
</evidence>
<evidence type="ECO:0000256" key="1">
    <source>
        <dbReference type="SAM" id="SignalP"/>
    </source>
</evidence>